<feature type="signal peptide" evidence="1">
    <location>
        <begin position="1"/>
        <end position="24"/>
    </location>
</feature>
<keyword evidence="3" id="KW-1185">Reference proteome</keyword>
<sequence>MSRSLVFVIIAAALGLAACTSAPAPNTAAERPAGTAATTITDQPKNVVNTDTRLGYGSLKLGMTLEDARTTGLTDLTWDSEGDGACVGDDAVAISKRYGVVRITLPAEAKTSKGIGIGSTYAAVKKAYPTVSAFRAGWSASIAENAGYSFIGSSETDQFADTDKVVHIKLHTYNADCSMYLL</sequence>
<keyword evidence="1" id="KW-0732">Signal</keyword>
<evidence type="ECO:0000313" key="2">
    <source>
        <dbReference type="EMBL" id="MDX8143975.1"/>
    </source>
</evidence>
<dbReference type="RefSeq" id="WP_319976222.1">
    <property type="nucleotide sequence ID" value="NZ_JAXAVU010000009.1"/>
</dbReference>
<dbReference type="Proteomes" id="UP001285352">
    <property type="component" value="Unassembled WGS sequence"/>
</dbReference>
<evidence type="ECO:0000256" key="1">
    <source>
        <dbReference type="SAM" id="SignalP"/>
    </source>
</evidence>
<evidence type="ECO:0000313" key="3">
    <source>
        <dbReference type="Proteomes" id="UP001285352"/>
    </source>
</evidence>
<reference evidence="2 3" key="2">
    <citation type="submission" date="2023-11" db="EMBL/GenBank/DDBJ databases">
        <authorList>
            <person name="Lara A.C."/>
            <person name="Chronakova A."/>
        </authorList>
    </citation>
    <scope>NUCLEOTIDE SEQUENCE [LARGE SCALE GENOMIC DNA]</scope>
    <source>
        <strain evidence="2 3">BCCO 10_0061</strain>
    </source>
</reference>
<comment type="caution">
    <text evidence="2">The sequence shown here is derived from an EMBL/GenBank/DDBJ whole genome shotgun (WGS) entry which is preliminary data.</text>
</comment>
<evidence type="ECO:0008006" key="4">
    <source>
        <dbReference type="Google" id="ProtNLM"/>
    </source>
</evidence>
<proteinExistence type="predicted"/>
<reference evidence="2 3" key="1">
    <citation type="submission" date="2023-11" db="EMBL/GenBank/DDBJ databases">
        <title>Lentzea sokolovensis, sp. nov., Lentzea kristufkii, sp. nov., and Lentzea miocenensis, sp. nov., rare actinobacteria from Sokolov Coal Basin, Miocene lacustrine sediment, Czech Republic.</title>
        <authorList>
            <person name="Lara A."/>
            <person name="Kotroba L."/>
            <person name="Nouioui I."/>
            <person name="Neumann-Schaal M."/>
            <person name="Mast Y."/>
            <person name="Chronakova A."/>
        </authorList>
    </citation>
    <scope>NUCLEOTIDE SEQUENCE [LARGE SCALE GENOMIC DNA]</scope>
    <source>
        <strain evidence="2 3">BCCO 10_0061</strain>
    </source>
</reference>
<organism evidence="2 3">
    <name type="scientific">Lentzea sokolovensis</name>
    <dbReference type="NCBI Taxonomy" id="3095429"/>
    <lineage>
        <taxon>Bacteria</taxon>
        <taxon>Bacillati</taxon>
        <taxon>Actinomycetota</taxon>
        <taxon>Actinomycetes</taxon>
        <taxon>Pseudonocardiales</taxon>
        <taxon>Pseudonocardiaceae</taxon>
        <taxon>Lentzea</taxon>
    </lineage>
</organism>
<gene>
    <name evidence="2" type="ORF">SK854_17790</name>
</gene>
<dbReference type="EMBL" id="JAXAVU010000009">
    <property type="protein sequence ID" value="MDX8143975.1"/>
    <property type="molecule type" value="Genomic_DNA"/>
</dbReference>
<accession>A0ABU4UZ90</accession>
<protein>
    <recommendedName>
        <fullName evidence="4">Lipoprotein</fullName>
    </recommendedName>
</protein>
<feature type="chain" id="PRO_5045961613" description="Lipoprotein" evidence="1">
    <location>
        <begin position="25"/>
        <end position="182"/>
    </location>
</feature>
<name>A0ABU4UZ90_9PSEU</name>
<dbReference type="PROSITE" id="PS51257">
    <property type="entry name" value="PROKAR_LIPOPROTEIN"/>
    <property type="match status" value="1"/>
</dbReference>